<comment type="caution">
    <text evidence="2">The sequence shown here is derived from an EMBL/GenBank/DDBJ whole genome shotgun (WGS) entry which is preliminary data.</text>
</comment>
<evidence type="ECO:0000256" key="1">
    <source>
        <dbReference type="HAMAP-Rule" id="MF_02216"/>
    </source>
</evidence>
<dbReference type="GO" id="GO:0005737">
    <property type="term" value="C:cytoplasm"/>
    <property type="evidence" value="ECO:0007669"/>
    <property type="project" value="UniProtKB-SubCell"/>
</dbReference>
<accession>A0A8J7K0U0</accession>
<gene>
    <name evidence="1" type="primary">ubiK</name>
    <name evidence="2" type="ORF">INR99_03450</name>
</gene>
<dbReference type="HAMAP" id="MF_02216">
    <property type="entry name" value="UbiK"/>
    <property type="match status" value="1"/>
</dbReference>
<dbReference type="Proteomes" id="UP000604481">
    <property type="component" value="Unassembled WGS sequence"/>
</dbReference>
<comment type="pathway">
    <text evidence="1">Cofactor biosynthesis; ubiquinone biosynthesis.</text>
</comment>
<keyword evidence="1" id="KW-0963">Cytoplasm</keyword>
<dbReference type="PANTHER" id="PTHR38040:SF1">
    <property type="entry name" value="UBIQUINONE BIOSYNTHESIS ACCESSORY FACTOR UBIK"/>
    <property type="match status" value="1"/>
</dbReference>
<organism evidence="2 3">
    <name type="scientific">Chitinilyticum piscinae</name>
    <dbReference type="NCBI Taxonomy" id="2866724"/>
    <lineage>
        <taxon>Bacteria</taxon>
        <taxon>Pseudomonadati</taxon>
        <taxon>Pseudomonadota</taxon>
        <taxon>Betaproteobacteria</taxon>
        <taxon>Neisseriales</taxon>
        <taxon>Chitinibacteraceae</taxon>
        <taxon>Chitinilyticum</taxon>
    </lineage>
</organism>
<protein>
    <recommendedName>
        <fullName evidence="1">Ubiquinone biosynthesis accessory factor UbiK</fullName>
    </recommendedName>
</protein>
<keyword evidence="1" id="KW-0831">Ubiquinone biosynthesis</keyword>
<evidence type="ECO:0000313" key="3">
    <source>
        <dbReference type="Proteomes" id="UP000604481"/>
    </source>
</evidence>
<name>A0A8J7K0U0_9NEIS</name>
<dbReference type="EMBL" id="JADFUA010000001">
    <property type="protein sequence ID" value="MBE9608396.1"/>
    <property type="molecule type" value="Genomic_DNA"/>
</dbReference>
<dbReference type="RefSeq" id="WP_194114886.1">
    <property type="nucleotide sequence ID" value="NZ_JADFUA010000001.1"/>
</dbReference>
<comment type="subcellular location">
    <subcellularLocation>
        <location evidence="1">Cytoplasm</location>
    </subcellularLocation>
</comment>
<proteinExistence type="inferred from homology"/>
<dbReference type="Pfam" id="PF04380">
    <property type="entry name" value="BMFP"/>
    <property type="match status" value="1"/>
</dbReference>
<sequence length="86" mass="9749">MLKEKLFDEIAGKISDVIAASPAKDVEKNVRAMMASAFTKMDLVTREEFEVQQEVLVRSREKLTELEARIAELEARLQTNNPQDAL</sequence>
<dbReference type="GO" id="GO:0006744">
    <property type="term" value="P:ubiquinone biosynthetic process"/>
    <property type="evidence" value="ECO:0007669"/>
    <property type="project" value="UniProtKB-UniRule"/>
</dbReference>
<dbReference type="PANTHER" id="PTHR38040">
    <property type="entry name" value="UBIQUINONE BIOSYNTHESIS ACCESSORY FACTOR UBIK"/>
    <property type="match status" value="1"/>
</dbReference>
<dbReference type="UniPathway" id="UPA00232"/>
<evidence type="ECO:0000313" key="2">
    <source>
        <dbReference type="EMBL" id="MBE9608396.1"/>
    </source>
</evidence>
<dbReference type="AlphaFoldDB" id="A0A8J7K0U0"/>
<comment type="similarity">
    <text evidence="1">Belongs to the UbiK family.</text>
</comment>
<dbReference type="InterPro" id="IPR007475">
    <property type="entry name" value="UbiK"/>
</dbReference>
<reference evidence="2 3" key="1">
    <citation type="submission" date="2020-10" db="EMBL/GenBank/DDBJ databases">
        <title>The genome sequence of Chitinilyticum litopenaei 4Y14.</title>
        <authorList>
            <person name="Liu Y."/>
        </authorList>
    </citation>
    <scope>NUCLEOTIDE SEQUENCE [LARGE SCALE GENOMIC DNA]</scope>
    <source>
        <strain evidence="2 3">4Y14</strain>
    </source>
</reference>
<comment type="function">
    <text evidence="1">Required for efficient ubiquinone (coenzyme Q) biosynthesis. UbiK is probably an accessory factor of Ubi enzymes and facilitates ubiquinone biosynthesis by acting as an assembly factor, a targeting factor, or both.</text>
</comment>
<keyword evidence="3" id="KW-1185">Reference proteome</keyword>